<keyword evidence="8" id="KW-1185">Reference proteome</keyword>
<accession>A0A2P6VS91</accession>
<dbReference type="EMBL" id="LHPF02000001">
    <property type="protein sequence ID" value="PSC76952.1"/>
    <property type="molecule type" value="Genomic_DNA"/>
</dbReference>
<dbReference type="OrthoDB" id="1924741at2759"/>
<dbReference type="Proteomes" id="UP000239649">
    <property type="component" value="Unassembled WGS sequence"/>
</dbReference>
<evidence type="ECO:0000313" key="8">
    <source>
        <dbReference type="Proteomes" id="UP000239649"/>
    </source>
</evidence>
<evidence type="ECO:0000256" key="4">
    <source>
        <dbReference type="ARBA" id="ARBA00023239"/>
    </source>
</evidence>
<evidence type="ECO:0000256" key="5">
    <source>
        <dbReference type="ARBA" id="ARBA00023317"/>
    </source>
</evidence>
<dbReference type="SUPFAM" id="SSF56271">
    <property type="entry name" value="Pyruvoyl-dependent histidine and arginine decarboxylases"/>
    <property type="match status" value="1"/>
</dbReference>
<dbReference type="InterPro" id="IPR002724">
    <property type="entry name" value="Pyruvoyl-dep_arg_deCO2ase"/>
</dbReference>
<sequence>MEDAGIHNFNLVTYTSILPREAEEISFTKAQRYFHHGAVLECILSEQHGGRGDRITAGVGRMMVCDKDEGGRPMGGFAVEYEGHAMEDVAEQQLDWALDELFARRFDSDSHSKGEKRFAIRSGVVHQAFGTAIAGICFVDYIVPILSTDLAGGSREQATAVM</sequence>
<keyword evidence="4" id="KW-0456">Lyase</keyword>
<comment type="caution">
    <text evidence="7">The sequence shown here is derived from an EMBL/GenBank/DDBJ whole genome shotgun (WGS) entry which is preliminary data.</text>
</comment>
<comment type="cofactor">
    <cofactor evidence="1">
        <name>pyruvate</name>
        <dbReference type="ChEBI" id="CHEBI:15361"/>
    </cofactor>
</comment>
<name>A0A2P6VS91_9CHLO</name>
<dbReference type="PANTHER" id="PTHR40438">
    <property type="entry name" value="PYRUVOYL-DEPENDENT ARGININE DECARBOXYLASE"/>
    <property type="match status" value="1"/>
</dbReference>
<comment type="catalytic activity">
    <reaction evidence="6">
        <text>L-arginine + H(+) = agmatine + CO2</text>
        <dbReference type="Rhea" id="RHEA:17641"/>
        <dbReference type="ChEBI" id="CHEBI:15378"/>
        <dbReference type="ChEBI" id="CHEBI:16526"/>
        <dbReference type="ChEBI" id="CHEBI:32682"/>
        <dbReference type="ChEBI" id="CHEBI:58145"/>
        <dbReference type="EC" id="4.1.1.19"/>
    </reaction>
</comment>
<dbReference type="GO" id="GO:0008792">
    <property type="term" value="F:arginine decarboxylase activity"/>
    <property type="evidence" value="ECO:0007669"/>
    <property type="project" value="UniProtKB-EC"/>
</dbReference>
<gene>
    <name evidence="7" type="primary">g264</name>
    <name evidence="7" type="ORF">C2E20_0264</name>
</gene>
<evidence type="ECO:0000313" key="7">
    <source>
        <dbReference type="EMBL" id="PSC76952.1"/>
    </source>
</evidence>
<evidence type="ECO:0000256" key="1">
    <source>
        <dbReference type="ARBA" id="ARBA00001928"/>
    </source>
</evidence>
<dbReference type="GO" id="GO:0006527">
    <property type="term" value="P:L-arginine catabolic process"/>
    <property type="evidence" value="ECO:0007669"/>
    <property type="project" value="InterPro"/>
</dbReference>
<keyword evidence="5" id="KW-0670">Pyruvate</keyword>
<evidence type="ECO:0000256" key="2">
    <source>
        <dbReference type="ARBA" id="ARBA00012426"/>
    </source>
</evidence>
<dbReference type="STRING" id="554055.A0A2P6VS91"/>
<dbReference type="EC" id="4.1.1.19" evidence="2"/>
<proteinExistence type="predicted"/>
<dbReference type="InterPro" id="IPR016104">
    <property type="entry name" value="Pyr-dep_his/arg-deCO2ase"/>
</dbReference>
<keyword evidence="3" id="KW-0210">Decarboxylase</keyword>
<dbReference type="Pfam" id="PF01862">
    <property type="entry name" value="PvlArgDC"/>
    <property type="match status" value="1"/>
</dbReference>
<evidence type="ECO:0000256" key="3">
    <source>
        <dbReference type="ARBA" id="ARBA00022793"/>
    </source>
</evidence>
<evidence type="ECO:0000256" key="6">
    <source>
        <dbReference type="ARBA" id="ARBA00049309"/>
    </source>
</evidence>
<reference evidence="7 8" key="1">
    <citation type="journal article" date="2018" name="Plant J.">
        <title>Genome sequences of Chlorella sorokiniana UTEX 1602 and Micractinium conductrix SAG 241.80: implications to maltose excretion by a green alga.</title>
        <authorList>
            <person name="Arriola M.B."/>
            <person name="Velmurugan N."/>
            <person name="Zhang Y."/>
            <person name="Plunkett M.H."/>
            <person name="Hondzo H."/>
            <person name="Barney B.M."/>
        </authorList>
    </citation>
    <scope>NUCLEOTIDE SEQUENCE [LARGE SCALE GENOMIC DNA]</scope>
    <source>
        <strain evidence="7 8">SAG 241.80</strain>
    </source>
</reference>
<organism evidence="7 8">
    <name type="scientific">Micractinium conductrix</name>
    <dbReference type="NCBI Taxonomy" id="554055"/>
    <lineage>
        <taxon>Eukaryota</taxon>
        <taxon>Viridiplantae</taxon>
        <taxon>Chlorophyta</taxon>
        <taxon>core chlorophytes</taxon>
        <taxon>Trebouxiophyceae</taxon>
        <taxon>Chlorellales</taxon>
        <taxon>Chlorellaceae</taxon>
        <taxon>Chlorella clade</taxon>
        <taxon>Micractinium</taxon>
    </lineage>
</organism>
<dbReference type="AlphaFoldDB" id="A0A2P6VS91"/>
<dbReference type="InterPro" id="IPR016105">
    <property type="entry name" value="Pyr-dep_his/arg-deCO2ase_sand"/>
</dbReference>
<dbReference type="Gene3D" id="3.50.20.10">
    <property type="entry name" value="Pyruvoyl-Dependent Histidine Decarboxylase, subunit B"/>
    <property type="match status" value="1"/>
</dbReference>
<protein>
    <recommendedName>
        <fullName evidence="2">arginine decarboxylase</fullName>
        <ecNumber evidence="2">4.1.1.19</ecNumber>
    </recommendedName>
</protein>
<dbReference type="SFLD" id="SFLDG01170">
    <property type="entry name" value="Pyruvoyl-dependent_arginine_de"/>
    <property type="match status" value="1"/>
</dbReference>
<dbReference type="PANTHER" id="PTHR40438:SF1">
    <property type="entry name" value="PYRUVOYL-DEPENDENT ARGININE DECARBOXYLASE"/>
    <property type="match status" value="1"/>
</dbReference>